<dbReference type="Proteomes" id="UP001162164">
    <property type="component" value="Unassembled WGS sequence"/>
</dbReference>
<sequence>MLTLFYNDLVNVNSIAASRRPYYQSTVWANTRSRKNYSKEQRAVLCLLGNTVCRTSSGFIAISKKLYEKFYFIKFYTKRSPHFHS</sequence>
<protein>
    <submittedName>
        <fullName evidence="1">Uncharacterized protein</fullName>
    </submittedName>
</protein>
<keyword evidence="2" id="KW-1185">Reference proteome</keyword>
<comment type="caution">
    <text evidence="1">The sequence shown here is derived from an EMBL/GenBank/DDBJ whole genome shotgun (WGS) entry which is preliminary data.</text>
</comment>
<reference evidence="1" key="1">
    <citation type="journal article" date="2023" name="Insect Mol. Biol.">
        <title>Genome sequencing provides insights into the evolution of gene families encoding plant cell wall-degrading enzymes in longhorned beetles.</title>
        <authorList>
            <person name="Shin N.R."/>
            <person name="Okamura Y."/>
            <person name="Kirsch R."/>
            <person name="Pauchet Y."/>
        </authorList>
    </citation>
    <scope>NUCLEOTIDE SEQUENCE</scope>
    <source>
        <strain evidence="1">MMC_N1</strain>
    </source>
</reference>
<proteinExistence type="predicted"/>
<accession>A0ABQ9IR89</accession>
<dbReference type="EMBL" id="JAPWTJ010003346">
    <property type="protein sequence ID" value="KAJ8958193.1"/>
    <property type="molecule type" value="Genomic_DNA"/>
</dbReference>
<gene>
    <name evidence="1" type="ORF">NQ317_005950</name>
</gene>
<organism evidence="1 2">
    <name type="scientific">Molorchus minor</name>
    <dbReference type="NCBI Taxonomy" id="1323400"/>
    <lineage>
        <taxon>Eukaryota</taxon>
        <taxon>Metazoa</taxon>
        <taxon>Ecdysozoa</taxon>
        <taxon>Arthropoda</taxon>
        <taxon>Hexapoda</taxon>
        <taxon>Insecta</taxon>
        <taxon>Pterygota</taxon>
        <taxon>Neoptera</taxon>
        <taxon>Endopterygota</taxon>
        <taxon>Coleoptera</taxon>
        <taxon>Polyphaga</taxon>
        <taxon>Cucujiformia</taxon>
        <taxon>Chrysomeloidea</taxon>
        <taxon>Cerambycidae</taxon>
        <taxon>Lamiinae</taxon>
        <taxon>Monochamini</taxon>
        <taxon>Molorchus</taxon>
    </lineage>
</organism>
<evidence type="ECO:0000313" key="1">
    <source>
        <dbReference type="EMBL" id="KAJ8958193.1"/>
    </source>
</evidence>
<evidence type="ECO:0000313" key="2">
    <source>
        <dbReference type="Proteomes" id="UP001162164"/>
    </source>
</evidence>
<name>A0ABQ9IR89_9CUCU</name>